<name>A0A096AIS2_9MICC</name>
<comment type="similarity">
    <text evidence="1 6">Belongs to the polypeptide deformylase family.</text>
</comment>
<sequence length="217" mass="24160">MSSESNNHSSTHSNEPQADAPERAPFSSEPLPLVHVGDPVLRQVCDDWDGSDTPELRELVERMVATMHDAPGVGVAAPQVGVNLRLAVLEDLYEIPASFAEAREREKLELMVVLNPSYEPIGDRTATHYEGCLSMPGYTAAVERPADIRATWQDLDGNLHIRDLSGWQARIFQHETDHLAGIIYIDKAHIRSICTDENYAGLWAEPTPHEVREALQF</sequence>
<dbReference type="EC" id="3.5.1.88" evidence="6"/>
<dbReference type="Proteomes" id="UP000053528">
    <property type="component" value="Unassembled WGS sequence"/>
</dbReference>
<keyword evidence="3 6" id="KW-0378">Hydrolase</keyword>
<protein>
    <recommendedName>
        <fullName evidence="6">Peptide deformylase</fullName>
        <shortName evidence="6">PDF</shortName>
        <ecNumber evidence="6">3.5.1.88</ecNumber>
    </recommendedName>
    <alternativeName>
        <fullName evidence="6">Polypeptide deformylase</fullName>
    </alternativeName>
</protein>
<dbReference type="InterPro" id="IPR036821">
    <property type="entry name" value="Peptide_deformylase_sf"/>
</dbReference>
<dbReference type="GO" id="GO:0042586">
    <property type="term" value="F:peptide deformylase activity"/>
    <property type="evidence" value="ECO:0007669"/>
    <property type="project" value="UniProtKB-UniRule"/>
</dbReference>
<dbReference type="PIRSF" id="PIRSF004749">
    <property type="entry name" value="Pep_def"/>
    <property type="match status" value="1"/>
</dbReference>
<dbReference type="Gene3D" id="3.90.45.10">
    <property type="entry name" value="Peptide deformylase"/>
    <property type="match status" value="1"/>
</dbReference>
<feature type="active site" evidence="6">
    <location>
        <position position="175"/>
    </location>
</feature>
<dbReference type="FunFam" id="3.90.45.10:FF:000003">
    <property type="entry name" value="Peptide deformylase"/>
    <property type="match status" value="1"/>
</dbReference>
<keyword evidence="4 6" id="KW-0648">Protein biosynthesis</keyword>
<dbReference type="EMBL" id="JRNH01000011">
    <property type="protein sequence ID" value="KGF20864.1"/>
    <property type="molecule type" value="Genomic_DNA"/>
</dbReference>
<dbReference type="Pfam" id="PF01327">
    <property type="entry name" value="Pep_deformylase"/>
    <property type="match status" value="1"/>
</dbReference>
<keyword evidence="2 6" id="KW-0479">Metal-binding</keyword>
<evidence type="ECO:0000256" key="2">
    <source>
        <dbReference type="ARBA" id="ARBA00022723"/>
    </source>
</evidence>
<feature type="compositionally biased region" description="Low complexity" evidence="7">
    <location>
        <begin position="1"/>
        <end position="15"/>
    </location>
</feature>
<dbReference type="HAMAP" id="MF_00163">
    <property type="entry name" value="Pep_deformylase"/>
    <property type="match status" value="1"/>
</dbReference>
<keyword evidence="5 6" id="KW-0408">Iron</keyword>
<evidence type="ECO:0000256" key="6">
    <source>
        <dbReference type="HAMAP-Rule" id="MF_00163"/>
    </source>
</evidence>
<evidence type="ECO:0000256" key="7">
    <source>
        <dbReference type="SAM" id="MobiDB-lite"/>
    </source>
</evidence>
<evidence type="ECO:0000256" key="1">
    <source>
        <dbReference type="ARBA" id="ARBA00010759"/>
    </source>
</evidence>
<feature type="binding site" evidence="6">
    <location>
        <position position="174"/>
    </location>
    <ligand>
        <name>Fe cation</name>
        <dbReference type="ChEBI" id="CHEBI:24875"/>
    </ligand>
</feature>
<comment type="function">
    <text evidence="6">Removes the formyl group from the N-terminal Met of newly synthesized proteins. Requires at least a dipeptide for an efficient rate of reaction. N-terminal L-methionine is a prerequisite for activity but the enzyme has broad specificity at other positions.</text>
</comment>
<dbReference type="AlphaFoldDB" id="A0A096AIS2"/>
<comment type="cofactor">
    <cofactor evidence="6">
        <name>Fe(2+)</name>
        <dbReference type="ChEBI" id="CHEBI:29033"/>
    </cofactor>
    <text evidence="6">Binds 1 Fe(2+) ion.</text>
</comment>
<dbReference type="GO" id="GO:0046872">
    <property type="term" value="F:metal ion binding"/>
    <property type="evidence" value="ECO:0007669"/>
    <property type="project" value="UniProtKB-KW"/>
</dbReference>
<dbReference type="PRINTS" id="PR01576">
    <property type="entry name" value="PDEFORMYLASE"/>
</dbReference>
<dbReference type="RefSeq" id="WP_035755255.1">
    <property type="nucleotide sequence ID" value="NZ_JRNH01000011.1"/>
</dbReference>
<dbReference type="GO" id="GO:0006412">
    <property type="term" value="P:translation"/>
    <property type="evidence" value="ECO:0007669"/>
    <property type="project" value="UniProtKB-UniRule"/>
</dbReference>
<comment type="caution">
    <text evidence="8">The sequence shown here is derived from an EMBL/GenBank/DDBJ whole genome shotgun (WGS) entry which is preliminary data.</text>
</comment>
<reference evidence="8 9" key="1">
    <citation type="submission" date="2014-07" db="EMBL/GenBank/DDBJ databases">
        <authorList>
            <person name="McCorrison J."/>
            <person name="Sanka R."/>
            <person name="Torralba M."/>
            <person name="Gillis M."/>
            <person name="Haft D.H."/>
            <person name="Methe B."/>
            <person name="Sutton G."/>
            <person name="Nelson K.E."/>
        </authorList>
    </citation>
    <scope>NUCLEOTIDE SEQUENCE [LARGE SCALE GENOMIC DNA]</scope>
    <source>
        <strain evidence="8 9">DNF00011</strain>
    </source>
</reference>
<dbReference type="PANTHER" id="PTHR10458">
    <property type="entry name" value="PEPTIDE DEFORMYLASE"/>
    <property type="match status" value="1"/>
</dbReference>
<comment type="catalytic activity">
    <reaction evidence="6">
        <text>N-terminal N-formyl-L-methionyl-[peptide] + H2O = N-terminal L-methionyl-[peptide] + formate</text>
        <dbReference type="Rhea" id="RHEA:24420"/>
        <dbReference type="Rhea" id="RHEA-COMP:10639"/>
        <dbReference type="Rhea" id="RHEA-COMP:10640"/>
        <dbReference type="ChEBI" id="CHEBI:15377"/>
        <dbReference type="ChEBI" id="CHEBI:15740"/>
        <dbReference type="ChEBI" id="CHEBI:49298"/>
        <dbReference type="ChEBI" id="CHEBI:64731"/>
        <dbReference type="EC" id="3.5.1.88"/>
    </reaction>
</comment>
<accession>A0A096AIS2</accession>
<organism evidence="8 9">
    <name type="scientific">Pseudoglutamicibacter albus DNF00011</name>
    <dbReference type="NCBI Taxonomy" id="1401063"/>
    <lineage>
        <taxon>Bacteria</taxon>
        <taxon>Bacillati</taxon>
        <taxon>Actinomycetota</taxon>
        <taxon>Actinomycetes</taxon>
        <taxon>Micrococcales</taxon>
        <taxon>Micrococcaceae</taxon>
        <taxon>Pseudoglutamicibacter</taxon>
    </lineage>
</organism>
<dbReference type="SUPFAM" id="SSF56420">
    <property type="entry name" value="Peptide deformylase"/>
    <property type="match status" value="1"/>
</dbReference>
<dbReference type="CDD" id="cd00487">
    <property type="entry name" value="Pep_deformylase"/>
    <property type="match status" value="1"/>
</dbReference>
<proteinExistence type="inferred from homology"/>
<feature type="binding site" evidence="6">
    <location>
        <position position="132"/>
    </location>
    <ligand>
        <name>Fe cation</name>
        <dbReference type="ChEBI" id="CHEBI:24875"/>
    </ligand>
</feature>
<evidence type="ECO:0000256" key="4">
    <source>
        <dbReference type="ARBA" id="ARBA00022917"/>
    </source>
</evidence>
<feature type="region of interest" description="Disordered" evidence="7">
    <location>
        <begin position="1"/>
        <end position="32"/>
    </location>
</feature>
<gene>
    <name evidence="6" type="primary">def</name>
    <name evidence="8" type="ORF">HMPREF2128_03965</name>
</gene>
<dbReference type="InterPro" id="IPR023635">
    <property type="entry name" value="Peptide_deformylase"/>
</dbReference>
<dbReference type="NCBIfam" id="NF001159">
    <property type="entry name" value="PRK00150.1-3"/>
    <property type="match status" value="1"/>
</dbReference>
<evidence type="ECO:0000313" key="8">
    <source>
        <dbReference type="EMBL" id="KGF20864.1"/>
    </source>
</evidence>
<evidence type="ECO:0000256" key="5">
    <source>
        <dbReference type="ARBA" id="ARBA00023004"/>
    </source>
</evidence>
<evidence type="ECO:0000256" key="3">
    <source>
        <dbReference type="ARBA" id="ARBA00022801"/>
    </source>
</evidence>
<feature type="binding site" evidence="6">
    <location>
        <position position="178"/>
    </location>
    <ligand>
        <name>Fe cation</name>
        <dbReference type="ChEBI" id="CHEBI:24875"/>
    </ligand>
</feature>
<evidence type="ECO:0000313" key="9">
    <source>
        <dbReference type="Proteomes" id="UP000053528"/>
    </source>
</evidence>
<dbReference type="PANTHER" id="PTHR10458:SF2">
    <property type="entry name" value="PEPTIDE DEFORMYLASE, MITOCHONDRIAL"/>
    <property type="match status" value="1"/>
</dbReference>